<name>A0A164X9X5_9AGAM</name>
<sequence>LLDSLTRTTLPTASITRVPSAHLPSYPHSGESGSGSDIGGVGWEQSPPSSTSIESLRSLRQRELDRRTLPSSQSQSRTEPNRARDKNVDRMLDDSDREDGPEETRRKYLAPHAPVIFCHGLLGFDTVPLPLLSSLTSLAPSLAPSLSVSHWRGIKSVLEEVGVEVLMTRVPATSSIEERAKVLEERVGSVYKGRGVHFVAHSMGGLDCRYLITHLKKRNFKVLSLTTIATPHRGSSFADHFLETVGRDRIPTFTSLLDLLPNGGGTGLAFESLTLESMKKFNENTPDVEGVKYVSWGAVCRPGVLDAFRWPHSVIMEKEGPNDGLVSVESSKWGTYLGTLEDVNHLDLIGWVNNTRYKWAEFMGRQIHFRPATFYLGVVDYLAREVEGQVRDGNRGGDGGRDGEGEGEGEGESSRSTSTSAESSRS</sequence>
<feature type="compositionally biased region" description="Basic and acidic residues" evidence="2">
    <location>
        <begin position="79"/>
        <end position="94"/>
    </location>
</feature>
<evidence type="ECO:0000313" key="5">
    <source>
        <dbReference type="Proteomes" id="UP000076722"/>
    </source>
</evidence>
<dbReference type="Pfam" id="PF05057">
    <property type="entry name" value="DUF676"/>
    <property type="match status" value="1"/>
</dbReference>
<dbReference type="InterPro" id="IPR029058">
    <property type="entry name" value="AB_hydrolase_fold"/>
</dbReference>
<feature type="domain" description="DUF676" evidence="3">
    <location>
        <begin position="195"/>
        <end position="241"/>
    </location>
</feature>
<feature type="region of interest" description="Disordered" evidence="2">
    <location>
        <begin position="19"/>
        <end position="106"/>
    </location>
</feature>
<dbReference type="STRING" id="1314777.A0A164X9X5"/>
<feature type="region of interest" description="Disordered" evidence="2">
    <location>
        <begin position="389"/>
        <end position="426"/>
    </location>
</feature>
<gene>
    <name evidence="4" type="ORF">SISNIDRAFT_396634</name>
</gene>
<protein>
    <submittedName>
        <fullName evidence="4">Alpha/beta-hydrolase</fullName>
    </submittedName>
</protein>
<feature type="compositionally biased region" description="Polar residues" evidence="2">
    <location>
        <begin position="69"/>
        <end position="78"/>
    </location>
</feature>
<keyword evidence="4" id="KW-0378">Hydrolase</keyword>
<dbReference type="Gene3D" id="3.40.50.1820">
    <property type="entry name" value="alpha/beta hydrolase"/>
    <property type="match status" value="1"/>
</dbReference>
<feature type="compositionally biased region" description="Gly residues" evidence="2">
    <location>
        <begin position="32"/>
        <end position="42"/>
    </location>
</feature>
<dbReference type="GO" id="GO:0016787">
    <property type="term" value="F:hydrolase activity"/>
    <property type="evidence" value="ECO:0007669"/>
    <property type="project" value="UniProtKB-KW"/>
</dbReference>
<reference evidence="4 5" key="1">
    <citation type="journal article" date="2016" name="Mol. Biol. Evol.">
        <title>Comparative Genomics of Early-Diverging Mushroom-Forming Fungi Provides Insights into the Origins of Lignocellulose Decay Capabilities.</title>
        <authorList>
            <person name="Nagy L.G."/>
            <person name="Riley R."/>
            <person name="Tritt A."/>
            <person name="Adam C."/>
            <person name="Daum C."/>
            <person name="Floudas D."/>
            <person name="Sun H."/>
            <person name="Yadav J.S."/>
            <person name="Pangilinan J."/>
            <person name="Larsson K.H."/>
            <person name="Matsuura K."/>
            <person name="Barry K."/>
            <person name="Labutti K."/>
            <person name="Kuo R."/>
            <person name="Ohm R.A."/>
            <person name="Bhattacharya S.S."/>
            <person name="Shirouzu T."/>
            <person name="Yoshinaga Y."/>
            <person name="Martin F.M."/>
            <person name="Grigoriev I.V."/>
            <person name="Hibbett D.S."/>
        </authorList>
    </citation>
    <scope>NUCLEOTIDE SEQUENCE [LARGE SCALE GENOMIC DNA]</scope>
    <source>
        <strain evidence="4 5">HHB9708</strain>
    </source>
</reference>
<dbReference type="SUPFAM" id="SSF53474">
    <property type="entry name" value="alpha/beta-Hydrolases"/>
    <property type="match status" value="1"/>
</dbReference>
<dbReference type="PANTHER" id="PTHR11440">
    <property type="entry name" value="LECITHIN-CHOLESTEROL ACYLTRANSFERASE-RELATED"/>
    <property type="match status" value="1"/>
</dbReference>
<feature type="non-terminal residue" evidence="4">
    <location>
        <position position="1"/>
    </location>
</feature>
<evidence type="ECO:0000259" key="3">
    <source>
        <dbReference type="Pfam" id="PF05057"/>
    </source>
</evidence>
<feature type="compositionally biased region" description="Low complexity" evidence="2">
    <location>
        <begin position="414"/>
        <end position="426"/>
    </location>
</feature>
<dbReference type="Proteomes" id="UP000076722">
    <property type="component" value="Unassembled WGS sequence"/>
</dbReference>
<accession>A0A164X9X5</accession>
<dbReference type="OrthoDB" id="5592486at2759"/>
<dbReference type="EMBL" id="KV419400">
    <property type="protein sequence ID" value="KZS95765.1"/>
    <property type="molecule type" value="Genomic_DNA"/>
</dbReference>
<evidence type="ECO:0000256" key="2">
    <source>
        <dbReference type="SAM" id="MobiDB-lite"/>
    </source>
</evidence>
<feature type="non-terminal residue" evidence="4">
    <location>
        <position position="426"/>
    </location>
</feature>
<feature type="compositionally biased region" description="Polar residues" evidence="2">
    <location>
        <begin position="46"/>
        <end position="55"/>
    </location>
</feature>
<evidence type="ECO:0000313" key="4">
    <source>
        <dbReference type="EMBL" id="KZS95765.1"/>
    </source>
</evidence>
<organism evidence="4 5">
    <name type="scientific">Sistotremastrum niveocremeum HHB9708</name>
    <dbReference type="NCBI Taxonomy" id="1314777"/>
    <lineage>
        <taxon>Eukaryota</taxon>
        <taxon>Fungi</taxon>
        <taxon>Dikarya</taxon>
        <taxon>Basidiomycota</taxon>
        <taxon>Agaricomycotina</taxon>
        <taxon>Agaricomycetes</taxon>
        <taxon>Sistotremastrales</taxon>
        <taxon>Sistotremastraceae</taxon>
        <taxon>Sertulicium</taxon>
        <taxon>Sertulicium niveocremeum</taxon>
    </lineage>
</organism>
<proteinExistence type="inferred from homology"/>
<dbReference type="InterPro" id="IPR007751">
    <property type="entry name" value="DUF676_lipase-like"/>
</dbReference>
<dbReference type="AlphaFoldDB" id="A0A164X9X5"/>
<evidence type="ECO:0000256" key="1">
    <source>
        <dbReference type="ARBA" id="ARBA00007920"/>
    </source>
</evidence>
<keyword evidence="5" id="KW-1185">Reference proteome</keyword>
<comment type="similarity">
    <text evidence="1">Belongs to the putative lipase ROG1 family.</text>
</comment>
<feature type="compositionally biased region" description="Basic and acidic residues" evidence="2">
    <location>
        <begin position="389"/>
        <end position="404"/>
    </location>
</feature>